<dbReference type="OrthoDB" id="9790372at2"/>
<proteinExistence type="predicted"/>
<reference evidence="8 9" key="2">
    <citation type="submission" date="2018-08" db="EMBL/GenBank/DDBJ databases">
        <title>A genome reference for cultivated species of the human gut microbiota.</title>
        <authorList>
            <person name="Zou Y."/>
            <person name="Xue W."/>
            <person name="Luo G."/>
        </authorList>
    </citation>
    <scope>NUCLEOTIDE SEQUENCE [LARGE SCALE GENOMIC DNA]</scope>
    <source>
        <strain evidence="5 8">AM32-2AC</strain>
        <strain evidence="4 9">AM37-3BH</strain>
    </source>
</reference>
<dbReference type="Pfam" id="PF02620">
    <property type="entry name" value="YceD"/>
    <property type="match status" value="1"/>
</dbReference>
<sequence length="174" mass="19485">MLIDLRELLSGSQDERIEKVSIESESFDTGIAKYSILEKPEFELSITRIGKNKLEIKAESFVVLDIPCDRCLESVPTKVEYSVDEIVDFSDNAAGEEAKEEKDYIGGYELDVDRLVFGEILISMPGKTLCTPDCKGLCSICGHNLNVSECGCDRESLDPRMSVFKDILKNFKEV</sequence>
<dbReference type="EMBL" id="WKRD01000005">
    <property type="protein sequence ID" value="MSC57424.1"/>
    <property type="molecule type" value="Genomic_DNA"/>
</dbReference>
<evidence type="ECO:0000313" key="2">
    <source>
        <dbReference type="EMBL" id="CUQ79918.1"/>
    </source>
</evidence>
<dbReference type="AlphaFoldDB" id="A0A174YWA8"/>
<reference evidence="6 7" key="1">
    <citation type="submission" date="2015-09" db="EMBL/GenBank/DDBJ databases">
        <authorList>
            <consortium name="Pathogen Informatics"/>
        </authorList>
    </citation>
    <scope>NUCLEOTIDE SEQUENCE [LARGE SCALE GENOMIC DNA]</scope>
    <source>
        <strain evidence="1 6">2789STDY5834875</strain>
        <strain evidence="2 7">2789STDY5834878</strain>
    </source>
</reference>
<reference evidence="3 10" key="3">
    <citation type="journal article" date="2019" name="Nat. Med.">
        <title>A library of human gut bacterial isolates paired with longitudinal multiomics data enables mechanistic microbiome research.</title>
        <authorList>
            <person name="Poyet M."/>
            <person name="Groussin M."/>
            <person name="Gibbons S.M."/>
            <person name="Avila-Pacheco J."/>
            <person name="Jiang X."/>
            <person name="Kearney S.M."/>
            <person name="Perrotta A.R."/>
            <person name="Berdy B."/>
            <person name="Zhao S."/>
            <person name="Lieberman T.D."/>
            <person name="Swanson P.K."/>
            <person name="Smith M."/>
            <person name="Roesemann S."/>
            <person name="Alexander J.E."/>
            <person name="Rich S.A."/>
            <person name="Livny J."/>
            <person name="Vlamakis H."/>
            <person name="Clish C."/>
            <person name="Bullock K."/>
            <person name="Deik A."/>
            <person name="Scott J."/>
            <person name="Pierce K.A."/>
            <person name="Xavier R.J."/>
            <person name="Alm E.J."/>
        </authorList>
    </citation>
    <scope>NUCLEOTIDE SEQUENCE [LARGE SCALE GENOMIC DNA]</scope>
    <source>
        <strain evidence="3 10">BIOML-A1</strain>
    </source>
</reference>
<dbReference type="Proteomes" id="UP000285844">
    <property type="component" value="Unassembled WGS sequence"/>
</dbReference>
<evidence type="ECO:0000313" key="9">
    <source>
        <dbReference type="Proteomes" id="UP000285844"/>
    </source>
</evidence>
<dbReference type="Proteomes" id="UP000095621">
    <property type="component" value="Unassembled WGS sequence"/>
</dbReference>
<dbReference type="EMBL" id="CZBV01000001">
    <property type="protein sequence ID" value="CUQ79918.1"/>
    <property type="molecule type" value="Genomic_DNA"/>
</dbReference>
<evidence type="ECO:0000313" key="4">
    <source>
        <dbReference type="EMBL" id="RHC13817.1"/>
    </source>
</evidence>
<evidence type="ECO:0000313" key="5">
    <source>
        <dbReference type="EMBL" id="RHD10883.1"/>
    </source>
</evidence>
<evidence type="ECO:0000313" key="10">
    <source>
        <dbReference type="Proteomes" id="UP000481964"/>
    </source>
</evidence>
<evidence type="ECO:0000313" key="6">
    <source>
        <dbReference type="Proteomes" id="UP000095621"/>
    </source>
</evidence>
<dbReference type="Proteomes" id="UP000284794">
    <property type="component" value="Unassembled WGS sequence"/>
</dbReference>
<dbReference type="Proteomes" id="UP000481964">
    <property type="component" value="Unassembled WGS sequence"/>
</dbReference>
<evidence type="ECO:0000313" key="1">
    <source>
        <dbReference type="EMBL" id="CUQ76236.1"/>
    </source>
</evidence>
<organism evidence="1 6">
    <name type="scientific">Lachnospira eligens</name>
    <dbReference type="NCBI Taxonomy" id="39485"/>
    <lineage>
        <taxon>Bacteria</taxon>
        <taxon>Bacillati</taxon>
        <taxon>Bacillota</taxon>
        <taxon>Clostridia</taxon>
        <taxon>Lachnospirales</taxon>
        <taxon>Lachnospiraceae</taxon>
        <taxon>Lachnospira</taxon>
    </lineage>
</organism>
<dbReference type="Proteomes" id="UP000095780">
    <property type="component" value="Unassembled WGS sequence"/>
</dbReference>
<accession>A0A174YWA8</accession>
<evidence type="ECO:0000313" key="8">
    <source>
        <dbReference type="Proteomes" id="UP000284794"/>
    </source>
</evidence>
<name>A0A174YWA8_9FIRM</name>
<dbReference type="InterPro" id="IPR003772">
    <property type="entry name" value="YceD"/>
</dbReference>
<evidence type="ECO:0000313" key="7">
    <source>
        <dbReference type="Proteomes" id="UP000095780"/>
    </source>
</evidence>
<evidence type="ECO:0000313" key="3">
    <source>
        <dbReference type="EMBL" id="MSC57424.1"/>
    </source>
</evidence>
<dbReference type="RefSeq" id="WP_022098627.1">
    <property type="nucleotide sequence ID" value="NZ_CABIXW010000001.1"/>
</dbReference>
<protein>
    <submittedName>
        <fullName evidence="3">DUF177 domain-containing protein</fullName>
    </submittedName>
    <submittedName>
        <fullName evidence="1">Uncharacterized ACR, COG1399</fullName>
    </submittedName>
</protein>
<dbReference type="EMBL" id="QSIS01000001">
    <property type="protein sequence ID" value="RHD10883.1"/>
    <property type="molecule type" value="Genomic_DNA"/>
</dbReference>
<dbReference type="EMBL" id="CZBU01000002">
    <property type="protein sequence ID" value="CUQ76236.1"/>
    <property type="molecule type" value="Genomic_DNA"/>
</dbReference>
<dbReference type="EMBL" id="QSHM01000004">
    <property type="protein sequence ID" value="RHC13817.1"/>
    <property type="molecule type" value="Genomic_DNA"/>
</dbReference>
<gene>
    <name evidence="5" type="ORF">DW811_00470</name>
    <name evidence="4" type="ORF">DW858_04960</name>
    <name evidence="1" type="ORF">ERS852490_00942</name>
    <name evidence="2" type="ORF">ERS852492_00224</name>
    <name evidence="3" type="ORF">GKE48_08175</name>
</gene>